<evidence type="ECO:0000313" key="1">
    <source>
        <dbReference type="EMBL" id="RCN30376.1"/>
    </source>
</evidence>
<dbReference type="PANTHER" id="PTHR28495:SF1">
    <property type="entry name" value="GENE, 17266-RELATED"/>
    <property type="match status" value="1"/>
</dbReference>
<dbReference type="Proteomes" id="UP000252519">
    <property type="component" value="Unassembled WGS sequence"/>
</dbReference>
<protein>
    <submittedName>
        <fullName evidence="1">Uncharacterized protein</fullName>
    </submittedName>
</protein>
<dbReference type="AlphaFoldDB" id="A0A368FDW6"/>
<evidence type="ECO:0000313" key="2">
    <source>
        <dbReference type="Proteomes" id="UP000252519"/>
    </source>
</evidence>
<dbReference type="OrthoDB" id="5776370at2759"/>
<dbReference type="InterPro" id="IPR031643">
    <property type="entry name" value="DUF4708"/>
</dbReference>
<accession>A0A368FDW6</accession>
<proteinExistence type="predicted"/>
<keyword evidence="2" id="KW-1185">Reference proteome</keyword>
<organism evidence="1 2">
    <name type="scientific">Ancylostoma caninum</name>
    <name type="common">Dog hookworm</name>
    <dbReference type="NCBI Taxonomy" id="29170"/>
    <lineage>
        <taxon>Eukaryota</taxon>
        <taxon>Metazoa</taxon>
        <taxon>Ecdysozoa</taxon>
        <taxon>Nematoda</taxon>
        <taxon>Chromadorea</taxon>
        <taxon>Rhabditida</taxon>
        <taxon>Rhabditina</taxon>
        <taxon>Rhabditomorpha</taxon>
        <taxon>Strongyloidea</taxon>
        <taxon>Ancylostomatidae</taxon>
        <taxon>Ancylostomatinae</taxon>
        <taxon>Ancylostoma</taxon>
    </lineage>
</organism>
<dbReference type="EMBL" id="JOJR01001572">
    <property type="protein sequence ID" value="RCN30376.1"/>
    <property type="molecule type" value="Genomic_DNA"/>
</dbReference>
<dbReference type="PANTHER" id="PTHR28495">
    <property type="entry name" value="HYPOTHETICAL PROTEIN LOC100359752"/>
    <property type="match status" value="1"/>
</dbReference>
<reference evidence="1 2" key="1">
    <citation type="submission" date="2014-10" db="EMBL/GenBank/DDBJ databases">
        <title>Draft genome of the hookworm Ancylostoma caninum.</title>
        <authorList>
            <person name="Mitreva M."/>
        </authorList>
    </citation>
    <scope>NUCLEOTIDE SEQUENCE [LARGE SCALE GENOMIC DNA]</scope>
    <source>
        <strain evidence="1 2">Baltimore</strain>
    </source>
</reference>
<gene>
    <name evidence="1" type="ORF">ANCCAN_23848</name>
</gene>
<comment type="caution">
    <text evidence="1">The sequence shown here is derived from an EMBL/GenBank/DDBJ whole genome shotgun (WGS) entry which is preliminary data.</text>
</comment>
<dbReference type="STRING" id="29170.A0A368FDW6"/>
<sequence>MRAYWKNCYGYDLPSKEPAAYYDIWYNGINNSFLYPDFCVMSSEPMPIQFRDEYILTRRASEEFFSAFVSGKHMICGVEAQLATVDPKLISLSVRPLGSESRRRRISSSKPVHFILCTL</sequence>
<name>A0A368FDW6_ANCCA</name>